<keyword evidence="7" id="KW-1003">Cell membrane</keyword>
<evidence type="ECO:0000259" key="28">
    <source>
        <dbReference type="PROSITE" id="PS50106"/>
    </source>
</evidence>
<dbReference type="FunFam" id="2.30.42.10:FF:000016">
    <property type="entry name" value="peripheral plasma membrane protein CASK isoform X2"/>
    <property type="match status" value="1"/>
</dbReference>
<reference evidence="31" key="1">
    <citation type="journal article" date="2017" name="PLoS ONE">
        <title>The Agassiz's desert tortoise genome provides a resource for the conservation of a threatened species.</title>
        <authorList>
            <person name="Tollis M."/>
            <person name="DeNardo D.F."/>
            <person name="Cornelius J.A."/>
            <person name="Dolby G.A."/>
            <person name="Edwards T."/>
            <person name="Henen B.T."/>
            <person name="Karl A.E."/>
            <person name="Murphy R.W."/>
            <person name="Kusumi K."/>
        </authorList>
    </citation>
    <scope>NUCLEOTIDE SEQUENCE [LARGE SCALE GENOMIC DNA]</scope>
</reference>
<evidence type="ECO:0000256" key="20">
    <source>
        <dbReference type="ARBA" id="ARBA00048977"/>
    </source>
</evidence>
<dbReference type="Pfam" id="PF00069">
    <property type="entry name" value="Pkinase"/>
    <property type="match status" value="1"/>
</dbReference>
<dbReference type="InterPro" id="IPR036028">
    <property type="entry name" value="SH3-like_dom_sf"/>
</dbReference>
<dbReference type="InterPro" id="IPR008145">
    <property type="entry name" value="GK/Ca_channel_bsu"/>
</dbReference>
<feature type="domain" description="SH3" evidence="25">
    <location>
        <begin position="577"/>
        <end position="647"/>
    </location>
</feature>
<dbReference type="EC" id="2.7.11.1" evidence="5"/>
<dbReference type="CDD" id="cd00071">
    <property type="entry name" value="GMPK"/>
    <property type="match status" value="1"/>
</dbReference>
<dbReference type="Pfam" id="PF07653">
    <property type="entry name" value="SH3_2"/>
    <property type="match status" value="1"/>
</dbReference>
<evidence type="ECO:0000256" key="3">
    <source>
        <dbReference type="ARBA" id="ARBA00004496"/>
    </source>
</evidence>
<dbReference type="Gene3D" id="2.30.42.10">
    <property type="match status" value="1"/>
</dbReference>
<evidence type="ECO:0000256" key="14">
    <source>
        <dbReference type="ARBA" id="ARBA00022777"/>
    </source>
</evidence>
<dbReference type="Proteomes" id="UP000291020">
    <property type="component" value="Unassembled WGS sequence"/>
</dbReference>
<evidence type="ECO:0000256" key="11">
    <source>
        <dbReference type="ARBA" id="ARBA00022679"/>
    </source>
</evidence>
<dbReference type="FunFam" id="3.30.63.10:FF:000004">
    <property type="entry name" value="peripheral plasma membrane protein CASK isoform X2"/>
    <property type="match status" value="1"/>
</dbReference>
<comment type="similarity">
    <text evidence="21">In the N-terminal section; belongs to the protein kinase superfamily. CAMK Ser/Thr protein kinase family. CaMK subfamily.</text>
</comment>
<name>A0A452I1M3_9SAUR</name>
<dbReference type="Gene3D" id="6.10.140.620">
    <property type="match status" value="1"/>
</dbReference>
<dbReference type="Gene3D" id="3.40.50.300">
    <property type="entry name" value="P-loop containing nucleotide triphosphate hydrolases"/>
    <property type="match status" value="1"/>
</dbReference>
<keyword evidence="11" id="KW-0808">Transferase</keyword>
<dbReference type="Pfam" id="PF00595">
    <property type="entry name" value="PDZ"/>
    <property type="match status" value="1"/>
</dbReference>
<keyword evidence="18" id="KW-0539">Nucleus</keyword>
<evidence type="ECO:0000259" key="29">
    <source>
        <dbReference type="PROSITE" id="PS51022"/>
    </source>
</evidence>
<keyword evidence="31" id="KW-1185">Reference proteome</keyword>
<dbReference type="InterPro" id="IPR001478">
    <property type="entry name" value="PDZ"/>
</dbReference>
<feature type="domain" description="Guanylate kinase-like" evidence="27">
    <location>
        <begin position="704"/>
        <end position="876"/>
    </location>
</feature>
<dbReference type="InterPro" id="IPR036034">
    <property type="entry name" value="PDZ_sf"/>
</dbReference>
<evidence type="ECO:0000313" key="31">
    <source>
        <dbReference type="Proteomes" id="UP000291020"/>
    </source>
</evidence>
<dbReference type="InterPro" id="IPR011009">
    <property type="entry name" value="Kinase-like_dom_sf"/>
</dbReference>
<evidence type="ECO:0000256" key="22">
    <source>
        <dbReference type="ARBA" id="ARBA00071925"/>
    </source>
</evidence>
<evidence type="ECO:0000256" key="2">
    <source>
        <dbReference type="ARBA" id="ARBA00004202"/>
    </source>
</evidence>
<dbReference type="AlphaFoldDB" id="A0A452I1M3"/>
<proteinExistence type="inferred from homology"/>
<dbReference type="InterPro" id="IPR050716">
    <property type="entry name" value="MAGUK"/>
</dbReference>
<dbReference type="GO" id="GO:0005886">
    <property type="term" value="C:plasma membrane"/>
    <property type="evidence" value="ECO:0007669"/>
    <property type="project" value="UniProtKB-SubCell"/>
</dbReference>
<accession>A0A452I1M3</accession>
<dbReference type="Gene3D" id="2.30.30.40">
    <property type="entry name" value="SH3 Domains"/>
    <property type="match status" value="1"/>
</dbReference>
<keyword evidence="13" id="KW-0547">Nucleotide-binding</keyword>
<dbReference type="InterPro" id="IPR000719">
    <property type="entry name" value="Prot_kinase_dom"/>
</dbReference>
<evidence type="ECO:0000256" key="23">
    <source>
        <dbReference type="ARBA" id="ARBA00077072"/>
    </source>
</evidence>
<comment type="subcellular location">
    <subcellularLocation>
        <location evidence="2">Cell membrane</location>
        <topology evidence="2">Peripheral membrane protein</topology>
    </subcellularLocation>
    <subcellularLocation>
        <location evidence="3">Cytoplasm</location>
    </subcellularLocation>
    <subcellularLocation>
        <location evidence="1">Nucleus</location>
    </subcellularLocation>
</comment>
<evidence type="ECO:0000256" key="1">
    <source>
        <dbReference type="ARBA" id="ARBA00004123"/>
    </source>
</evidence>
<evidence type="ECO:0000256" key="5">
    <source>
        <dbReference type="ARBA" id="ARBA00012513"/>
    </source>
</evidence>
<reference evidence="30" key="2">
    <citation type="submission" date="2025-08" db="UniProtKB">
        <authorList>
            <consortium name="Ensembl"/>
        </authorList>
    </citation>
    <scope>IDENTIFICATION</scope>
</reference>
<dbReference type="GO" id="GO:0004674">
    <property type="term" value="F:protein serine/threonine kinase activity"/>
    <property type="evidence" value="ECO:0007669"/>
    <property type="project" value="UniProtKB-KW"/>
</dbReference>
<feature type="domain" description="Protein kinase" evidence="26">
    <location>
        <begin position="1"/>
        <end position="264"/>
    </location>
</feature>
<dbReference type="SUPFAM" id="SSF56112">
    <property type="entry name" value="Protein kinase-like (PK-like)"/>
    <property type="match status" value="1"/>
</dbReference>
<evidence type="ECO:0000256" key="24">
    <source>
        <dbReference type="PROSITE-ProRule" id="PRU00192"/>
    </source>
</evidence>
<feature type="domain" description="L27" evidence="29">
    <location>
        <begin position="390"/>
        <end position="443"/>
    </location>
</feature>
<evidence type="ECO:0000256" key="13">
    <source>
        <dbReference type="ARBA" id="ARBA00022741"/>
    </source>
</evidence>
<comment type="catalytic activity">
    <reaction evidence="19">
        <text>L-threonyl-[protein] + ATP = O-phospho-L-threonyl-[protein] + ADP + H(+)</text>
        <dbReference type="Rhea" id="RHEA:46608"/>
        <dbReference type="Rhea" id="RHEA-COMP:11060"/>
        <dbReference type="Rhea" id="RHEA-COMP:11605"/>
        <dbReference type="ChEBI" id="CHEBI:15378"/>
        <dbReference type="ChEBI" id="CHEBI:30013"/>
        <dbReference type="ChEBI" id="CHEBI:30616"/>
        <dbReference type="ChEBI" id="CHEBI:61977"/>
        <dbReference type="ChEBI" id="CHEBI:456216"/>
        <dbReference type="EC" id="2.7.11.1"/>
    </reaction>
</comment>
<dbReference type="Pfam" id="PF02828">
    <property type="entry name" value="L27"/>
    <property type="match status" value="2"/>
</dbReference>
<dbReference type="FunFam" id="3.30.200.20:FF:000051">
    <property type="entry name" value="Peripheral plasma membrane protein CASK isoform B"/>
    <property type="match status" value="1"/>
</dbReference>
<evidence type="ECO:0000256" key="17">
    <source>
        <dbReference type="ARBA" id="ARBA00023136"/>
    </source>
</evidence>
<dbReference type="InterPro" id="IPR036892">
    <property type="entry name" value="L27_dom_sf"/>
</dbReference>
<dbReference type="GO" id="GO:0005516">
    <property type="term" value="F:calmodulin binding"/>
    <property type="evidence" value="ECO:0007669"/>
    <property type="project" value="UniProtKB-KW"/>
</dbReference>
<keyword evidence="17" id="KW-0472">Membrane</keyword>
<feature type="domain" description="PDZ" evidence="28">
    <location>
        <begin position="478"/>
        <end position="559"/>
    </location>
</feature>
<sequence length="891" mass="101495">MPVILRLRGPFSVVRRCINRETGQQFAVKIVDVAKFTSSPGLSTEDLKREASICHMLKHPHIVELLETYSSDGMLYMVFEFMDGADLCFEIVKRADAGFVYSEAVASHYMRQILEALRYCHDNNIIHRDVKPHCVLLASKENSAPVKLGGFGVAIQLGESGLVAGGRVGTPHFMAPEVVKREPYGKPVDVWGCGVILFILLSGCLPFYGTKERLFEGIIKGKYKMNPRQWSHISESAKDLVRRMLMLDPAERITVYEALNHPWLKERDRYAYKIHLPETVEQLRKFNARRKLKGAVLAAVSSHKFNSFYGDPPEELPDFSEDPTSSGLLAAERAVSQVLDSLEEIHALTDCSEKDLDFLHSVFQDQHLHTLLDLYDKINTKSSPQIRNPPSDAVQRAKEVLEEISCYPENNDAKELKRILTQPHFMALLQTHDVVAHEVYSDEALRVTPPPTSPYLNGDSPESANGDMDMENVTRVRLVQFQKNTDEPMGITLKMNELNHCIVARIMHGGMIHRQGTLHVGDEIREINGISVANQTVEQLQKMLREMRGSITFKIVPSYRTQSSSCEDLPSTTQPKGRQIYVRAQFEYDPAKDDLIPCKEAGIRFRVGDIIQIISKDDHNWWQGKLENSKNGTAGLIPSPELQEWRVACIAMEKTKQEQQASCTWFGKKKKQYKDKYLAKHNAVFDQLDLVTYEEVVKLPAFKRKTLVLLGAHGVGRRHIKNTLITKHPDRFAYPIPHTTRPPKKDEENGKNYYFVSHDQMMQDISNNEYLEYGSHEDAMYGTKLETIRKIHEQGLIAILDVEPQALKVLRTAEFAPFVVFIAAPTITLGINEDESLQRLQKESEILQRTYAHYFDLTIINNEIDETIRHLEEAIELVCTASQWVPVSWVY</sequence>
<dbReference type="InterPro" id="IPR004172">
    <property type="entry name" value="L27_dom"/>
</dbReference>
<keyword evidence="8" id="KW-0963">Cytoplasm</keyword>
<evidence type="ECO:0000256" key="21">
    <source>
        <dbReference type="ARBA" id="ARBA00060907"/>
    </source>
</evidence>
<keyword evidence="10" id="KW-0597">Phosphoprotein</keyword>
<keyword evidence="15" id="KW-0067">ATP-binding</keyword>
<keyword evidence="12" id="KW-0677">Repeat</keyword>
<dbReference type="GO" id="GO:0005634">
    <property type="term" value="C:nucleus"/>
    <property type="evidence" value="ECO:0007669"/>
    <property type="project" value="UniProtKB-SubCell"/>
</dbReference>
<dbReference type="InterPro" id="IPR014775">
    <property type="entry name" value="L27_C"/>
</dbReference>
<comment type="catalytic activity">
    <reaction evidence="20">
        <text>L-seryl-[protein] + ATP = O-phospho-L-seryl-[protein] + ADP + H(+)</text>
        <dbReference type="Rhea" id="RHEA:17989"/>
        <dbReference type="Rhea" id="RHEA-COMP:9863"/>
        <dbReference type="Rhea" id="RHEA-COMP:11604"/>
        <dbReference type="ChEBI" id="CHEBI:15378"/>
        <dbReference type="ChEBI" id="CHEBI:29999"/>
        <dbReference type="ChEBI" id="CHEBI:30616"/>
        <dbReference type="ChEBI" id="CHEBI:83421"/>
        <dbReference type="ChEBI" id="CHEBI:456216"/>
        <dbReference type="EC" id="2.7.11.1"/>
    </reaction>
    <physiologicalReaction direction="left-to-right" evidence="20">
        <dbReference type="Rhea" id="RHEA:17990"/>
    </physiologicalReaction>
</comment>
<dbReference type="InterPro" id="IPR008144">
    <property type="entry name" value="Guanylate_kin-like_dom"/>
</dbReference>
<evidence type="ECO:0000256" key="15">
    <source>
        <dbReference type="ARBA" id="ARBA00022840"/>
    </source>
</evidence>
<dbReference type="SUPFAM" id="SSF101288">
    <property type="entry name" value="L27 domain"/>
    <property type="match status" value="2"/>
</dbReference>
<dbReference type="PROSITE" id="PS50052">
    <property type="entry name" value="GUANYLATE_KINASE_2"/>
    <property type="match status" value="1"/>
</dbReference>
<keyword evidence="6 24" id="KW-0728">SH3 domain</keyword>
<evidence type="ECO:0000256" key="8">
    <source>
        <dbReference type="ARBA" id="ARBA00022490"/>
    </source>
</evidence>
<dbReference type="Ensembl" id="ENSGAGT00000024342.1">
    <property type="protein sequence ID" value="ENSGAGP00000021370.1"/>
    <property type="gene ID" value="ENSGAGG00000015673.1"/>
</dbReference>
<evidence type="ECO:0000256" key="16">
    <source>
        <dbReference type="ARBA" id="ARBA00022860"/>
    </source>
</evidence>
<dbReference type="InterPro" id="IPR027417">
    <property type="entry name" value="P-loop_NTPase"/>
</dbReference>
<dbReference type="GO" id="GO:0030054">
    <property type="term" value="C:cell junction"/>
    <property type="evidence" value="ECO:0007669"/>
    <property type="project" value="UniProtKB-ARBA"/>
</dbReference>
<organism evidence="30 31">
    <name type="scientific">Gopherus agassizii</name>
    <name type="common">Agassiz's desert tortoise</name>
    <dbReference type="NCBI Taxonomy" id="38772"/>
    <lineage>
        <taxon>Eukaryota</taxon>
        <taxon>Metazoa</taxon>
        <taxon>Chordata</taxon>
        <taxon>Craniata</taxon>
        <taxon>Vertebrata</taxon>
        <taxon>Euteleostomi</taxon>
        <taxon>Archelosauria</taxon>
        <taxon>Testudinata</taxon>
        <taxon>Testudines</taxon>
        <taxon>Cryptodira</taxon>
        <taxon>Durocryptodira</taxon>
        <taxon>Testudinoidea</taxon>
        <taxon>Testudinidae</taxon>
        <taxon>Gopherus</taxon>
    </lineage>
</organism>
<reference evidence="30" key="3">
    <citation type="submission" date="2025-09" db="UniProtKB">
        <authorList>
            <consortium name="Ensembl"/>
        </authorList>
    </citation>
    <scope>IDENTIFICATION</scope>
</reference>
<dbReference type="SMART" id="SM00072">
    <property type="entry name" value="GuKc"/>
    <property type="match status" value="1"/>
</dbReference>
<evidence type="ECO:0000256" key="4">
    <source>
        <dbReference type="ARBA" id="ARBA00007014"/>
    </source>
</evidence>
<evidence type="ECO:0000256" key="6">
    <source>
        <dbReference type="ARBA" id="ARBA00022443"/>
    </source>
</evidence>
<dbReference type="SUPFAM" id="SSF50156">
    <property type="entry name" value="PDZ domain-like"/>
    <property type="match status" value="1"/>
</dbReference>
<keyword evidence="14" id="KW-0418">Kinase</keyword>
<dbReference type="CDD" id="cd14094">
    <property type="entry name" value="STKc_CASK"/>
    <property type="match status" value="1"/>
</dbReference>
<dbReference type="InterPro" id="IPR020590">
    <property type="entry name" value="Guanylate_kinase_CS"/>
</dbReference>
<evidence type="ECO:0000259" key="27">
    <source>
        <dbReference type="PROSITE" id="PS50052"/>
    </source>
</evidence>
<evidence type="ECO:0000256" key="7">
    <source>
        <dbReference type="ARBA" id="ARBA00022475"/>
    </source>
</evidence>
<dbReference type="CDD" id="cd10831">
    <property type="entry name" value="PDZ_CASK-like"/>
    <property type="match status" value="1"/>
</dbReference>
<keyword evidence="9" id="KW-0723">Serine/threonine-protein kinase</keyword>
<dbReference type="CDD" id="cd12081">
    <property type="entry name" value="SH3_CASK"/>
    <property type="match status" value="1"/>
</dbReference>
<dbReference type="FunFam" id="2.30.30.40:FF:000080">
    <property type="entry name" value="Peripheral plasma membrane protein CASK isoform X2"/>
    <property type="match status" value="1"/>
</dbReference>
<feature type="domain" description="L27" evidence="29">
    <location>
        <begin position="331"/>
        <end position="386"/>
    </location>
</feature>
<dbReference type="GO" id="GO:0005524">
    <property type="term" value="F:ATP binding"/>
    <property type="evidence" value="ECO:0007669"/>
    <property type="project" value="UniProtKB-KW"/>
</dbReference>
<dbReference type="Gene3D" id="1.10.510.10">
    <property type="entry name" value="Transferase(Phosphotransferase) domain 1"/>
    <property type="match status" value="1"/>
</dbReference>
<dbReference type="InterPro" id="IPR035473">
    <property type="entry name" value="CASK_SH3"/>
</dbReference>
<comment type="similarity">
    <text evidence="4">Belongs to the MAGUK family.</text>
</comment>
<dbReference type="SMART" id="SM00326">
    <property type="entry name" value="SH3"/>
    <property type="match status" value="1"/>
</dbReference>
<protein>
    <recommendedName>
        <fullName evidence="22">Peripheral plasma membrane protein CASK</fullName>
        <ecNumber evidence="5">2.7.11.1</ecNumber>
    </recommendedName>
    <alternativeName>
        <fullName evidence="23">Calcium/calmodulin-dependent serine protein kinase</fullName>
    </alternativeName>
</protein>
<dbReference type="SUPFAM" id="SSF52540">
    <property type="entry name" value="P-loop containing nucleoside triphosphate hydrolases"/>
    <property type="match status" value="1"/>
</dbReference>
<evidence type="ECO:0000256" key="10">
    <source>
        <dbReference type="ARBA" id="ARBA00022553"/>
    </source>
</evidence>
<dbReference type="PANTHER" id="PTHR23122">
    <property type="entry name" value="MEMBRANE-ASSOCIATED GUANYLATE KINASE MAGUK"/>
    <property type="match status" value="1"/>
</dbReference>
<dbReference type="PROSITE" id="PS50002">
    <property type="entry name" value="SH3"/>
    <property type="match status" value="1"/>
</dbReference>
<dbReference type="SMART" id="SM00569">
    <property type="entry name" value="L27"/>
    <property type="match status" value="2"/>
</dbReference>
<evidence type="ECO:0000256" key="9">
    <source>
        <dbReference type="ARBA" id="ARBA00022527"/>
    </source>
</evidence>
<dbReference type="SMART" id="SM00228">
    <property type="entry name" value="PDZ"/>
    <property type="match status" value="1"/>
</dbReference>
<evidence type="ECO:0000313" key="30">
    <source>
        <dbReference type="Ensembl" id="ENSGAGP00000021370.1"/>
    </source>
</evidence>
<dbReference type="PROSITE" id="PS50011">
    <property type="entry name" value="PROTEIN_KINASE_DOM"/>
    <property type="match status" value="1"/>
</dbReference>
<dbReference type="SUPFAM" id="SSF50044">
    <property type="entry name" value="SH3-domain"/>
    <property type="match status" value="1"/>
</dbReference>
<evidence type="ECO:0000259" key="26">
    <source>
        <dbReference type="PROSITE" id="PS50011"/>
    </source>
</evidence>
<evidence type="ECO:0000259" key="25">
    <source>
        <dbReference type="PROSITE" id="PS50002"/>
    </source>
</evidence>
<dbReference type="Pfam" id="PF00625">
    <property type="entry name" value="Guanylate_kin"/>
    <property type="match status" value="1"/>
</dbReference>
<dbReference type="FunFam" id="3.40.50.300:FF:000146">
    <property type="entry name" value="MAGUK p55 subfamily member 6 isoform X1"/>
    <property type="match status" value="1"/>
</dbReference>
<dbReference type="PROSITE" id="PS51022">
    <property type="entry name" value="L27"/>
    <property type="match status" value="2"/>
</dbReference>
<evidence type="ECO:0000256" key="12">
    <source>
        <dbReference type="ARBA" id="ARBA00022737"/>
    </source>
</evidence>
<dbReference type="FunFam" id="1.10.510.10:FF:000062">
    <property type="entry name" value="peripheral plasma membrane protein CASK isoform X2"/>
    <property type="match status" value="1"/>
</dbReference>
<dbReference type="PROSITE" id="PS00856">
    <property type="entry name" value="GUANYLATE_KINASE_1"/>
    <property type="match status" value="1"/>
</dbReference>
<dbReference type="Gene3D" id="3.30.200.20">
    <property type="entry name" value="Phosphorylase Kinase, domain 1"/>
    <property type="match status" value="1"/>
</dbReference>
<dbReference type="Gene3D" id="1.10.287.650">
    <property type="entry name" value="L27 domain"/>
    <property type="match status" value="2"/>
</dbReference>
<evidence type="ECO:0000256" key="19">
    <source>
        <dbReference type="ARBA" id="ARBA00047899"/>
    </source>
</evidence>
<dbReference type="GO" id="GO:0005737">
    <property type="term" value="C:cytoplasm"/>
    <property type="evidence" value="ECO:0007669"/>
    <property type="project" value="UniProtKB-SubCell"/>
</dbReference>
<dbReference type="PROSITE" id="PS50106">
    <property type="entry name" value="PDZ"/>
    <property type="match status" value="1"/>
</dbReference>
<keyword evidence="16" id="KW-0112">Calmodulin-binding</keyword>
<evidence type="ECO:0000256" key="18">
    <source>
        <dbReference type="ARBA" id="ARBA00023242"/>
    </source>
</evidence>
<dbReference type="InterPro" id="IPR001452">
    <property type="entry name" value="SH3_domain"/>
</dbReference>